<proteinExistence type="predicted"/>
<protein>
    <submittedName>
        <fullName evidence="1">CxxH/CxxC protein</fullName>
    </submittedName>
</protein>
<keyword evidence="2" id="KW-1185">Reference proteome</keyword>
<evidence type="ECO:0000313" key="2">
    <source>
        <dbReference type="Proteomes" id="UP000188184"/>
    </source>
</evidence>
<accession>A0A1Q2L3B6</accession>
<dbReference type="Proteomes" id="UP000188184">
    <property type="component" value="Chromosome"/>
</dbReference>
<dbReference type="Pfam" id="PF14116">
    <property type="entry name" value="YyzF"/>
    <property type="match status" value="1"/>
</dbReference>
<dbReference type="InterPro" id="IPR025626">
    <property type="entry name" value="YyzF"/>
</dbReference>
<gene>
    <name evidence="1" type="ORF">B0X71_18560</name>
</gene>
<dbReference type="AlphaFoldDB" id="A0A1Q2L3B6"/>
<evidence type="ECO:0000313" key="1">
    <source>
        <dbReference type="EMBL" id="AQQ54906.1"/>
    </source>
</evidence>
<dbReference type="EMBL" id="CP019640">
    <property type="protein sequence ID" value="AQQ54906.1"/>
    <property type="molecule type" value="Genomic_DNA"/>
</dbReference>
<organism evidence="1 2">
    <name type="scientific">Planococcus lenghuensis</name>
    <dbReference type="NCBI Taxonomy" id="2213202"/>
    <lineage>
        <taxon>Bacteria</taxon>
        <taxon>Bacillati</taxon>
        <taxon>Bacillota</taxon>
        <taxon>Bacilli</taxon>
        <taxon>Bacillales</taxon>
        <taxon>Caryophanaceae</taxon>
        <taxon>Planococcus</taxon>
    </lineage>
</organism>
<dbReference type="RefSeq" id="WP_077590811.1">
    <property type="nucleotide sequence ID" value="NZ_CP019640.1"/>
</dbReference>
<name>A0A1Q2L3B6_9BACL</name>
<reference evidence="1 2" key="1">
    <citation type="submission" date="2017-02" db="EMBL/GenBank/DDBJ databases">
        <title>The complete genomic sequence of a novel cold adapted crude oil-degrading bacterium Planococcus qaidamina Y42.</title>
        <authorList>
            <person name="Yang R."/>
        </authorList>
    </citation>
    <scope>NUCLEOTIDE SEQUENCE [LARGE SCALE GENOMIC DNA]</scope>
    <source>
        <strain evidence="1 2">Y42</strain>
    </source>
</reference>
<dbReference type="NCBIfam" id="TIGR04129">
    <property type="entry name" value="CxxH_BA5709"/>
    <property type="match status" value="1"/>
</dbReference>
<dbReference type="KEGG" id="pmar:B0X71_18560"/>
<sequence>MKINSCKTHIERALDDMVAQTESYPILTELSEEEKLSTVCAYCEQPAIYVVADR</sequence>